<evidence type="ECO:0000313" key="5">
    <source>
        <dbReference type="EMBL" id="MBL6458807.1"/>
    </source>
</evidence>
<comment type="caution">
    <text evidence="5">The sequence shown here is derived from an EMBL/GenBank/DDBJ whole genome shotgun (WGS) entry which is preliminary data.</text>
</comment>
<dbReference type="PANTHER" id="PTHR12526">
    <property type="entry name" value="GLYCOSYLTRANSFERASE"/>
    <property type="match status" value="1"/>
</dbReference>
<dbReference type="Pfam" id="PF13439">
    <property type="entry name" value="Glyco_transf_4"/>
    <property type="match status" value="1"/>
</dbReference>
<dbReference type="PANTHER" id="PTHR12526:SF510">
    <property type="entry name" value="D-INOSITOL 3-PHOSPHATE GLYCOSYLTRANSFERASE"/>
    <property type="match status" value="1"/>
</dbReference>
<dbReference type="Gene3D" id="1.25.40.10">
    <property type="entry name" value="Tetratricopeptide repeat domain"/>
    <property type="match status" value="2"/>
</dbReference>
<dbReference type="InterPro" id="IPR019734">
    <property type="entry name" value="TPR_rpt"/>
</dbReference>
<evidence type="ECO:0000259" key="4">
    <source>
        <dbReference type="Pfam" id="PF13439"/>
    </source>
</evidence>
<dbReference type="InterPro" id="IPR028098">
    <property type="entry name" value="Glyco_trans_4-like_N"/>
</dbReference>
<name>A0ABS1VAV7_9PROT</name>
<dbReference type="CDD" id="cd03811">
    <property type="entry name" value="GT4_GT28_WabH-like"/>
    <property type="match status" value="1"/>
</dbReference>
<keyword evidence="6" id="KW-1185">Reference proteome</keyword>
<organism evidence="5 6">
    <name type="scientific">Belnapia mucosa</name>
    <dbReference type="NCBI Taxonomy" id="2804532"/>
    <lineage>
        <taxon>Bacteria</taxon>
        <taxon>Pseudomonadati</taxon>
        <taxon>Pseudomonadota</taxon>
        <taxon>Alphaproteobacteria</taxon>
        <taxon>Acetobacterales</taxon>
        <taxon>Roseomonadaceae</taxon>
        <taxon>Belnapia</taxon>
    </lineage>
</organism>
<dbReference type="Pfam" id="PF13692">
    <property type="entry name" value="Glyco_trans_1_4"/>
    <property type="match status" value="1"/>
</dbReference>
<accession>A0ABS1VAV7</accession>
<dbReference type="SUPFAM" id="SSF53756">
    <property type="entry name" value="UDP-Glycosyltransferase/glycogen phosphorylase"/>
    <property type="match status" value="1"/>
</dbReference>
<evidence type="ECO:0000313" key="6">
    <source>
        <dbReference type="Proteomes" id="UP000606490"/>
    </source>
</evidence>
<gene>
    <name evidence="5" type="ORF">JMJ55_26095</name>
</gene>
<dbReference type="EMBL" id="JAEUXJ010000019">
    <property type="protein sequence ID" value="MBL6458807.1"/>
    <property type="molecule type" value="Genomic_DNA"/>
</dbReference>
<dbReference type="PROSITE" id="PS50005">
    <property type="entry name" value="TPR"/>
    <property type="match status" value="1"/>
</dbReference>
<dbReference type="Gene3D" id="3.40.50.2000">
    <property type="entry name" value="Glycogen Phosphorylase B"/>
    <property type="match status" value="2"/>
</dbReference>
<evidence type="ECO:0000256" key="2">
    <source>
        <dbReference type="ARBA" id="ARBA00022679"/>
    </source>
</evidence>
<keyword evidence="2" id="KW-0808">Transferase</keyword>
<dbReference type="Proteomes" id="UP000606490">
    <property type="component" value="Unassembled WGS sequence"/>
</dbReference>
<sequence length="853" mass="93032">MPSDQVVAVDPAVRGAMLSEGLWLVKSGRYKDAVHLLESLAQGGDGSCDLTAALARAYEGLGEKHRARLLWLRLTHEEEGRQHKPLLFLGRNALERRAYSDAVSLLTTHLEHHPNDVRAAERLLEARLAAASPGEHLALCEEHMRRWPPSCTTLTLQAVHVARQDSYKAAQGVLRQAEELWDGQSASARRIARTMESLGLTEDALHFIERVKQKLPDDAGLIQMEMRLLRSAAAPRARIIEAAQAVVALNPENADSHAALGDVYAGFRDWAKAATCYEAAMRLAPRTVAHWTSAIRAYGQLERDDSIAALLEEAARSFRRRGADGILDLAMIEIAARRFTEAVGRVTVDMSNPRIRPQARNIAALGLASAGDYFRGWNHLSAALTDGTASDELRRLAVRASLSMRLVEPGAKMPVFPNVLFERAILRPPSRPLIQPAEAVMLVTSSLGAGGAERQVALSARLLAEHRTARGLGRTVLVGQDLAEERGRSVMRTVAETEGLEIEDLYPIDYSELFRGIVAAEPAMREVMRLVAAFPERLHRDILKLYDCFRRHRPQVAHLWQDGVITTGSVAAVLAGVPRIVTSLRNVVAGENDRRRYRPYLAAMYQALAQRSDVMFTANSIAGARDYEKMLGIPTGTIQVIYNGLDAANIQRRGGPAGRARIRAQLGLDENQLLLGGTFRLAPAKRPHLWLDVAERVAASLPQSRFVIVGDGVLRAELQARIDARGLAGRITLAGRQSPVEPWIAAMDTMLLASEVEGLPNVLLEAQALGVPVVATDAGGSGEAMDQGRTGLLVPDDTPDGLAAAVLQLFVDDELRGKARAAAPAFVERVFGLQRMLQNTLQAYDGQRVSEAA</sequence>
<evidence type="ECO:0000256" key="1">
    <source>
        <dbReference type="ARBA" id="ARBA00022676"/>
    </source>
</evidence>
<reference evidence="5 6" key="1">
    <citation type="submission" date="2021-01" db="EMBL/GenBank/DDBJ databases">
        <title>Belnapia mucosa sp. nov. and Belnapia arida sp. nov., isolated from the Tabernas Desert (Almeria, Spain).</title>
        <authorList>
            <person name="Molina-Menor E."/>
            <person name="Vidal-Verdu A."/>
            <person name="Calonge A."/>
            <person name="Satari L."/>
            <person name="Pereto Magraner J."/>
            <person name="Porcar Miralles M."/>
        </authorList>
    </citation>
    <scope>NUCLEOTIDE SEQUENCE [LARGE SCALE GENOMIC DNA]</scope>
    <source>
        <strain evidence="5 6">T6</strain>
    </source>
</reference>
<protein>
    <submittedName>
        <fullName evidence="5">Glycosyltransferase</fullName>
    </submittedName>
</protein>
<dbReference type="SUPFAM" id="SSF48452">
    <property type="entry name" value="TPR-like"/>
    <property type="match status" value="1"/>
</dbReference>
<dbReference type="SMART" id="SM00028">
    <property type="entry name" value="TPR"/>
    <property type="match status" value="2"/>
</dbReference>
<evidence type="ECO:0000256" key="3">
    <source>
        <dbReference type="PROSITE-ProRule" id="PRU00339"/>
    </source>
</evidence>
<keyword evidence="3" id="KW-0802">TPR repeat</keyword>
<dbReference type="RefSeq" id="WP_202828548.1">
    <property type="nucleotide sequence ID" value="NZ_JAEUXJ010000019.1"/>
</dbReference>
<proteinExistence type="predicted"/>
<feature type="repeat" description="TPR" evidence="3">
    <location>
        <begin position="254"/>
        <end position="287"/>
    </location>
</feature>
<dbReference type="InterPro" id="IPR011990">
    <property type="entry name" value="TPR-like_helical_dom_sf"/>
</dbReference>
<feature type="domain" description="Glycosyltransferase subfamily 4-like N-terminal" evidence="4">
    <location>
        <begin position="526"/>
        <end position="647"/>
    </location>
</feature>
<keyword evidence="1" id="KW-0328">Glycosyltransferase</keyword>